<keyword evidence="1" id="KW-0472">Membrane</keyword>
<reference evidence="3" key="1">
    <citation type="journal article" date="2014" name="Proc. Natl. Acad. Sci. U.S.A.">
        <title>Extensive sampling of basidiomycete genomes demonstrates inadequacy of the white-rot/brown-rot paradigm for wood decay fungi.</title>
        <authorList>
            <person name="Riley R."/>
            <person name="Salamov A.A."/>
            <person name="Brown D.W."/>
            <person name="Nagy L.G."/>
            <person name="Floudas D."/>
            <person name="Held B.W."/>
            <person name="Levasseur A."/>
            <person name="Lombard V."/>
            <person name="Morin E."/>
            <person name="Otillar R."/>
            <person name="Lindquist E.A."/>
            <person name="Sun H."/>
            <person name="LaButti K.M."/>
            <person name="Schmutz J."/>
            <person name="Jabbour D."/>
            <person name="Luo H."/>
            <person name="Baker S.E."/>
            <person name="Pisabarro A.G."/>
            <person name="Walton J.D."/>
            <person name="Blanchette R.A."/>
            <person name="Henrissat B."/>
            <person name="Martin F."/>
            <person name="Cullen D."/>
            <person name="Hibbett D.S."/>
            <person name="Grigoriev I.V."/>
        </authorList>
    </citation>
    <scope>NUCLEOTIDE SEQUENCE [LARGE SCALE GENOMIC DNA]</scope>
    <source>
        <strain evidence="3">CBS 339.88</strain>
    </source>
</reference>
<protein>
    <submittedName>
        <fullName evidence="2">Uncharacterized protein</fullName>
    </submittedName>
</protein>
<proteinExistence type="predicted"/>
<evidence type="ECO:0000313" key="3">
    <source>
        <dbReference type="Proteomes" id="UP000027222"/>
    </source>
</evidence>
<dbReference type="AlphaFoldDB" id="A0A067SHQ1"/>
<keyword evidence="1" id="KW-1133">Transmembrane helix</keyword>
<keyword evidence="3" id="KW-1185">Reference proteome</keyword>
<organism evidence="2 3">
    <name type="scientific">Galerina marginata (strain CBS 339.88)</name>
    <dbReference type="NCBI Taxonomy" id="685588"/>
    <lineage>
        <taxon>Eukaryota</taxon>
        <taxon>Fungi</taxon>
        <taxon>Dikarya</taxon>
        <taxon>Basidiomycota</taxon>
        <taxon>Agaricomycotina</taxon>
        <taxon>Agaricomycetes</taxon>
        <taxon>Agaricomycetidae</taxon>
        <taxon>Agaricales</taxon>
        <taxon>Agaricineae</taxon>
        <taxon>Strophariaceae</taxon>
        <taxon>Galerina</taxon>
    </lineage>
</organism>
<evidence type="ECO:0000313" key="2">
    <source>
        <dbReference type="EMBL" id="KDR66308.1"/>
    </source>
</evidence>
<dbReference type="Proteomes" id="UP000027222">
    <property type="component" value="Unassembled WGS sequence"/>
</dbReference>
<dbReference type="HOGENOM" id="CLU_1643825_0_0_1"/>
<sequence>MTSVILLATVRQTIVDQQLSSSGTRVFIVGYPRGLTTLRDGPVHVTSIKCTTIPMGPWEVAQNSGFSSSDFQTLDIAPEVDSSVPPPHTGSEQQFLHCAGCYHCRSSSWCYQAAFTTLKAAPTMLYLRMDKKRRVSFYPIVYLHGITGVIYLCGASLRFKQ</sequence>
<gene>
    <name evidence="2" type="ORF">GALMADRAFT_259585</name>
</gene>
<keyword evidence="1" id="KW-0812">Transmembrane</keyword>
<evidence type="ECO:0000256" key="1">
    <source>
        <dbReference type="SAM" id="Phobius"/>
    </source>
</evidence>
<feature type="transmembrane region" description="Helical" evidence="1">
    <location>
        <begin position="135"/>
        <end position="157"/>
    </location>
</feature>
<name>A0A067SHQ1_GALM3</name>
<accession>A0A067SHQ1</accession>
<dbReference type="EMBL" id="KL142425">
    <property type="protein sequence ID" value="KDR66308.1"/>
    <property type="molecule type" value="Genomic_DNA"/>
</dbReference>